<dbReference type="PROSITE" id="PS50088">
    <property type="entry name" value="ANK_REPEAT"/>
    <property type="match status" value="2"/>
</dbReference>
<dbReference type="GeneID" id="140016571"/>
<feature type="repeat" description="ANK" evidence="1">
    <location>
        <begin position="115"/>
        <end position="147"/>
    </location>
</feature>
<proteinExistence type="predicted"/>
<sequence>MDPELYASAQSGNWAVMKRFSDYFYSQHTPVKDTVLHVLAQSCDSANVVQLILDRHGRLLMKLNKRGETALHLAAINGHSGVVRALIDYAKSGAGYWFPPCFDRCKWMLRMASKAGNTALHEAVRNNFYDIAKLLVQEDPEFRYPHNYAVETPLYLAVWF</sequence>
<name>A0ABM4W366_COFAR</name>
<dbReference type="RefSeq" id="XP_071926227.1">
    <property type="nucleotide sequence ID" value="XM_072070126.1"/>
</dbReference>
<accession>A0ABM4W366</accession>
<evidence type="ECO:0000313" key="3">
    <source>
        <dbReference type="RefSeq" id="XP_071926227.1"/>
    </source>
</evidence>
<dbReference type="InterPro" id="IPR036770">
    <property type="entry name" value="Ankyrin_rpt-contain_sf"/>
</dbReference>
<keyword evidence="1" id="KW-0040">ANK repeat</keyword>
<keyword evidence="2" id="KW-1185">Reference proteome</keyword>
<gene>
    <name evidence="3" type="primary">LOC140016571</name>
</gene>
<organism evidence="2 3">
    <name type="scientific">Coffea arabica</name>
    <name type="common">Arabian coffee</name>
    <dbReference type="NCBI Taxonomy" id="13443"/>
    <lineage>
        <taxon>Eukaryota</taxon>
        <taxon>Viridiplantae</taxon>
        <taxon>Streptophyta</taxon>
        <taxon>Embryophyta</taxon>
        <taxon>Tracheophyta</taxon>
        <taxon>Spermatophyta</taxon>
        <taxon>Magnoliopsida</taxon>
        <taxon>eudicotyledons</taxon>
        <taxon>Gunneridae</taxon>
        <taxon>Pentapetalae</taxon>
        <taxon>asterids</taxon>
        <taxon>lamiids</taxon>
        <taxon>Gentianales</taxon>
        <taxon>Rubiaceae</taxon>
        <taxon>Ixoroideae</taxon>
        <taxon>Gardenieae complex</taxon>
        <taxon>Bertiereae - Coffeeae clade</taxon>
        <taxon>Coffeeae</taxon>
        <taxon>Coffea</taxon>
    </lineage>
</organism>
<dbReference type="PROSITE" id="PS50297">
    <property type="entry name" value="ANK_REP_REGION"/>
    <property type="match status" value="1"/>
</dbReference>
<feature type="repeat" description="ANK" evidence="1">
    <location>
        <begin position="66"/>
        <end position="88"/>
    </location>
</feature>
<dbReference type="Pfam" id="PF12796">
    <property type="entry name" value="Ank_2"/>
    <property type="match status" value="1"/>
</dbReference>
<evidence type="ECO:0000313" key="2">
    <source>
        <dbReference type="Proteomes" id="UP001652660"/>
    </source>
</evidence>
<reference evidence="3" key="1">
    <citation type="submission" date="2025-08" db="UniProtKB">
        <authorList>
            <consortium name="RefSeq"/>
        </authorList>
    </citation>
    <scope>IDENTIFICATION</scope>
    <source>
        <tissue evidence="3">Leaves</tissue>
    </source>
</reference>
<dbReference type="SMART" id="SM00248">
    <property type="entry name" value="ANK"/>
    <property type="match status" value="3"/>
</dbReference>
<dbReference type="PANTHER" id="PTHR24121:SF22">
    <property type="entry name" value="PROTEIN ACCELERATED CELL DEATH 6-LIKE"/>
    <property type="match status" value="1"/>
</dbReference>
<dbReference type="PANTHER" id="PTHR24121">
    <property type="entry name" value="NO MECHANORECEPTOR POTENTIAL C, ISOFORM D-RELATED"/>
    <property type="match status" value="1"/>
</dbReference>
<dbReference type="InterPro" id="IPR002110">
    <property type="entry name" value="Ankyrin_rpt"/>
</dbReference>
<dbReference type="Pfam" id="PF00023">
    <property type="entry name" value="Ank"/>
    <property type="match status" value="1"/>
</dbReference>
<dbReference type="SUPFAM" id="SSF48403">
    <property type="entry name" value="Ankyrin repeat"/>
    <property type="match status" value="1"/>
</dbReference>
<dbReference type="Gene3D" id="1.25.40.20">
    <property type="entry name" value="Ankyrin repeat-containing domain"/>
    <property type="match status" value="2"/>
</dbReference>
<protein>
    <submittedName>
        <fullName evidence="3">Uncharacterized protein</fullName>
    </submittedName>
</protein>
<dbReference type="Proteomes" id="UP001652660">
    <property type="component" value="Chromosome 11c"/>
</dbReference>
<evidence type="ECO:0000256" key="1">
    <source>
        <dbReference type="PROSITE-ProRule" id="PRU00023"/>
    </source>
</evidence>